<dbReference type="EMBL" id="JAPFFF010000002">
    <property type="protein sequence ID" value="KAK8896475.1"/>
    <property type="molecule type" value="Genomic_DNA"/>
</dbReference>
<dbReference type="InterPro" id="IPR018845">
    <property type="entry name" value="Initiator-bd"/>
</dbReference>
<reference evidence="2 3" key="1">
    <citation type="submission" date="2024-04" db="EMBL/GenBank/DDBJ databases">
        <title>Tritrichomonas musculus Genome.</title>
        <authorList>
            <person name="Alves-Ferreira E."/>
            <person name="Grigg M."/>
            <person name="Lorenzi H."/>
            <person name="Galac M."/>
        </authorList>
    </citation>
    <scope>NUCLEOTIDE SEQUENCE [LARGE SCALE GENOMIC DNA]</scope>
    <source>
        <strain evidence="2 3">EAF2021</strain>
    </source>
</reference>
<gene>
    <name evidence="2" type="ORF">M9Y10_014375</name>
</gene>
<protein>
    <recommendedName>
        <fullName evidence="1">Initiator binding domain-containing protein</fullName>
    </recommendedName>
</protein>
<dbReference type="InterPro" id="IPR036388">
    <property type="entry name" value="WH-like_DNA-bd_sf"/>
</dbReference>
<keyword evidence="3" id="KW-1185">Reference proteome</keyword>
<evidence type="ECO:0000313" key="3">
    <source>
        <dbReference type="Proteomes" id="UP001470230"/>
    </source>
</evidence>
<accession>A0ABR2KZC4</accession>
<evidence type="ECO:0000259" key="1">
    <source>
        <dbReference type="Pfam" id="PF10416"/>
    </source>
</evidence>
<name>A0ABR2KZC4_9EUKA</name>
<sequence>MYSEKTLFDLQKKAIKQKIPKALWLCLKYTETHKEDIIKVGAAWVDNNKFIINTELFSFFIHRKIHTINRNLREHSFRTKKLGHDERNAFFSMLNIKPIKEQSWCLRSHDNFSRNADEKLIDQIPYRSIPKKSIRKRMIEQSQNSQNVSNPDDAFIDGNSGDQTGVCIADLFFNNLDDFDISDFDYSDFTSP</sequence>
<proteinExistence type="predicted"/>
<dbReference type="Proteomes" id="UP001470230">
    <property type="component" value="Unassembled WGS sequence"/>
</dbReference>
<feature type="domain" description="Initiator binding" evidence="1">
    <location>
        <begin position="13"/>
        <end position="110"/>
    </location>
</feature>
<evidence type="ECO:0000313" key="2">
    <source>
        <dbReference type="EMBL" id="KAK8896475.1"/>
    </source>
</evidence>
<dbReference type="Gene3D" id="1.10.10.10">
    <property type="entry name" value="Winged helix-like DNA-binding domain superfamily/Winged helix DNA-binding domain"/>
    <property type="match status" value="1"/>
</dbReference>
<organism evidence="2 3">
    <name type="scientific">Tritrichomonas musculus</name>
    <dbReference type="NCBI Taxonomy" id="1915356"/>
    <lineage>
        <taxon>Eukaryota</taxon>
        <taxon>Metamonada</taxon>
        <taxon>Parabasalia</taxon>
        <taxon>Tritrichomonadida</taxon>
        <taxon>Tritrichomonadidae</taxon>
        <taxon>Tritrichomonas</taxon>
    </lineage>
</organism>
<comment type="caution">
    <text evidence="2">The sequence shown here is derived from an EMBL/GenBank/DDBJ whole genome shotgun (WGS) entry which is preliminary data.</text>
</comment>
<dbReference type="Pfam" id="PF10416">
    <property type="entry name" value="IBD"/>
    <property type="match status" value="1"/>
</dbReference>